<keyword evidence="1" id="KW-0233">DNA recombination</keyword>
<dbReference type="AlphaFoldDB" id="A0AAV8VK92"/>
<evidence type="ECO:0000313" key="4">
    <source>
        <dbReference type="Proteomes" id="UP001159042"/>
    </source>
</evidence>
<evidence type="ECO:0000313" key="3">
    <source>
        <dbReference type="EMBL" id="KAJ8914216.1"/>
    </source>
</evidence>
<comment type="caution">
    <text evidence="3">The sequence shown here is derived from an EMBL/GenBank/DDBJ whole genome shotgun (WGS) entry which is preliminary data.</text>
</comment>
<organism evidence="3 4">
    <name type="scientific">Exocentrus adspersus</name>
    <dbReference type="NCBI Taxonomy" id="1586481"/>
    <lineage>
        <taxon>Eukaryota</taxon>
        <taxon>Metazoa</taxon>
        <taxon>Ecdysozoa</taxon>
        <taxon>Arthropoda</taxon>
        <taxon>Hexapoda</taxon>
        <taxon>Insecta</taxon>
        <taxon>Pterygota</taxon>
        <taxon>Neoptera</taxon>
        <taxon>Endopterygota</taxon>
        <taxon>Coleoptera</taxon>
        <taxon>Polyphaga</taxon>
        <taxon>Cucujiformia</taxon>
        <taxon>Chrysomeloidea</taxon>
        <taxon>Cerambycidae</taxon>
        <taxon>Lamiinae</taxon>
        <taxon>Acanthocinini</taxon>
        <taxon>Exocentrus</taxon>
    </lineage>
</organism>
<dbReference type="InterPro" id="IPR011010">
    <property type="entry name" value="DNA_brk_join_enz"/>
</dbReference>
<evidence type="ECO:0000259" key="2">
    <source>
        <dbReference type="Pfam" id="PF00589"/>
    </source>
</evidence>
<dbReference type="GO" id="GO:0015074">
    <property type="term" value="P:DNA integration"/>
    <property type="evidence" value="ECO:0007669"/>
    <property type="project" value="InterPro"/>
</dbReference>
<keyword evidence="4" id="KW-1185">Reference proteome</keyword>
<sequence>MNDNAENFLIHAEIQQEAQEATLCLLLAKIKQEVLLSYFLNVEKSFAASPMWTKYSILKSMLKLDQEIIKQRRQKYWRETKSKNFSKKASDGEYLQVKVAVILGVAGACRCNELTFLDISHVQDKGLYVLIPVRKQNISRSFTIMEEALSVNAVEMCRKYINLRPKAADRKCTTQHVGINTISKTFSKVVSFLGLPDRESFTGHGVRRSSAILLANAGGDITTVKHHTVVGSRLRLRKIVLKNHCPARWQFLKNSRCSLMSARLWALPVIQKLRPSVFRLMSVSTKFAISTLQQPW</sequence>
<dbReference type="InterPro" id="IPR013762">
    <property type="entry name" value="Integrase-like_cat_sf"/>
</dbReference>
<dbReference type="InterPro" id="IPR002104">
    <property type="entry name" value="Integrase_catalytic"/>
</dbReference>
<reference evidence="3 4" key="1">
    <citation type="journal article" date="2023" name="Insect Mol. Biol.">
        <title>Genome sequencing provides insights into the evolution of gene families encoding plant cell wall-degrading enzymes in longhorned beetles.</title>
        <authorList>
            <person name="Shin N.R."/>
            <person name="Okamura Y."/>
            <person name="Kirsch R."/>
            <person name="Pauchet Y."/>
        </authorList>
    </citation>
    <scope>NUCLEOTIDE SEQUENCE [LARGE SCALE GENOMIC DNA]</scope>
    <source>
        <strain evidence="3">EAD_L_NR</strain>
    </source>
</reference>
<dbReference type="SUPFAM" id="SSF56349">
    <property type="entry name" value="DNA breaking-rejoining enzymes"/>
    <property type="match status" value="1"/>
</dbReference>
<dbReference type="Gene3D" id="1.10.443.10">
    <property type="entry name" value="Intergrase catalytic core"/>
    <property type="match status" value="1"/>
</dbReference>
<gene>
    <name evidence="3" type="ORF">NQ315_002843</name>
</gene>
<evidence type="ECO:0000256" key="1">
    <source>
        <dbReference type="ARBA" id="ARBA00023172"/>
    </source>
</evidence>
<dbReference type="GO" id="GO:0006310">
    <property type="term" value="P:DNA recombination"/>
    <property type="evidence" value="ECO:0007669"/>
    <property type="project" value="UniProtKB-KW"/>
</dbReference>
<dbReference type="Pfam" id="PF00589">
    <property type="entry name" value="Phage_integrase"/>
    <property type="match status" value="1"/>
</dbReference>
<dbReference type="EMBL" id="JANEYG010000077">
    <property type="protein sequence ID" value="KAJ8914216.1"/>
    <property type="molecule type" value="Genomic_DNA"/>
</dbReference>
<proteinExistence type="predicted"/>
<dbReference type="Proteomes" id="UP001159042">
    <property type="component" value="Unassembled WGS sequence"/>
</dbReference>
<name>A0AAV8VK92_9CUCU</name>
<accession>A0AAV8VK92</accession>
<dbReference type="GO" id="GO:0003677">
    <property type="term" value="F:DNA binding"/>
    <property type="evidence" value="ECO:0007669"/>
    <property type="project" value="InterPro"/>
</dbReference>
<protein>
    <recommendedName>
        <fullName evidence="2">Tyr recombinase domain-containing protein</fullName>
    </recommendedName>
</protein>
<feature type="domain" description="Tyr recombinase" evidence="2">
    <location>
        <begin position="93"/>
        <end position="226"/>
    </location>
</feature>